<keyword evidence="2" id="KW-1185">Reference proteome</keyword>
<dbReference type="EMBL" id="UYRU01006913">
    <property type="protein sequence ID" value="VDK40608.1"/>
    <property type="molecule type" value="Genomic_DNA"/>
</dbReference>
<name>A0A3P6RF03_DIBLA</name>
<proteinExistence type="predicted"/>
<accession>A0A3P6RF03</accession>
<reference evidence="1 2" key="1">
    <citation type="submission" date="2018-11" db="EMBL/GenBank/DDBJ databases">
        <authorList>
            <consortium name="Pathogen Informatics"/>
        </authorList>
    </citation>
    <scope>NUCLEOTIDE SEQUENCE [LARGE SCALE GENOMIC DNA]</scope>
</reference>
<sequence>MVGKDPGHGIFLRERGFSIQALLRRIQLRYSGHVVWMDDERLSKRLFHGDFAVEINRAISEELTQDRSTWRRPVQTGKAIYEDSRIAATKAKRTPRKSHNQRTHIVTAQALPNHPRCQRILHARIGLVGHFRTQCTPLPTASTSTVSNTATHSSLSSISTAATLTTDAPLPSSTGIASPTTP</sequence>
<gene>
    <name evidence="1" type="ORF">DILT_LOCUS1154</name>
</gene>
<dbReference type="Proteomes" id="UP000281553">
    <property type="component" value="Unassembled WGS sequence"/>
</dbReference>
<evidence type="ECO:0000313" key="1">
    <source>
        <dbReference type="EMBL" id="VDK40608.1"/>
    </source>
</evidence>
<organism evidence="1 2">
    <name type="scientific">Dibothriocephalus latus</name>
    <name type="common">Fish tapeworm</name>
    <name type="synonym">Diphyllobothrium latum</name>
    <dbReference type="NCBI Taxonomy" id="60516"/>
    <lineage>
        <taxon>Eukaryota</taxon>
        <taxon>Metazoa</taxon>
        <taxon>Spiralia</taxon>
        <taxon>Lophotrochozoa</taxon>
        <taxon>Platyhelminthes</taxon>
        <taxon>Cestoda</taxon>
        <taxon>Eucestoda</taxon>
        <taxon>Diphyllobothriidea</taxon>
        <taxon>Diphyllobothriidae</taxon>
        <taxon>Dibothriocephalus</taxon>
    </lineage>
</organism>
<protein>
    <submittedName>
        <fullName evidence="1">Uncharacterized protein</fullName>
    </submittedName>
</protein>
<dbReference type="OrthoDB" id="6154480at2759"/>
<dbReference type="AlphaFoldDB" id="A0A3P6RF03"/>
<evidence type="ECO:0000313" key="2">
    <source>
        <dbReference type="Proteomes" id="UP000281553"/>
    </source>
</evidence>